<organism evidence="2 3">
    <name type="scientific">Chitinophaga qingshengii</name>
    <dbReference type="NCBI Taxonomy" id="1569794"/>
    <lineage>
        <taxon>Bacteria</taxon>
        <taxon>Pseudomonadati</taxon>
        <taxon>Bacteroidota</taxon>
        <taxon>Chitinophagia</taxon>
        <taxon>Chitinophagales</taxon>
        <taxon>Chitinophagaceae</taxon>
        <taxon>Chitinophaga</taxon>
    </lineage>
</organism>
<proteinExistence type="predicted"/>
<keyword evidence="3" id="KW-1185">Reference proteome</keyword>
<protein>
    <submittedName>
        <fullName evidence="2">Transposase</fullName>
    </submittedName>
</protein>
<evidence type="ECO:0000313" key="3">
    <source>
        <dbReference type="Proteomes" id="UP000659124"/>
    </source>
</evidence>
<dbReference type="RefSeq" id="WP_188089439.1">
    <property type="nucleotide sequence ID" value="NZ_JACVFC010000002.1"/>
</dbReference>
<dbReference type="InterPro" id="IPR025948">
    <property type="entry name" value="HTH-like_dom"/>
</dbReference>
<sequence length="76" mass="9039">MDKEILCKEIEDLFHKSKGRYGRPKVVAELKSMGLHASRPRVDRTLFQKLYHIKSRRHIMLLMPDKLCVKKVLFCK</sequence>
<reference evidence="2 3" key="1">
    <citation type="submission" date="2020-09" db="EMBL/GenBank/DDBJ databases">
        <title>Genome sequences of type strains of Chitinophaga qingshengii and Chitinophaga varians.</title>
        <authorList>
            <person name="Kittiwongwattana C."/>
        </authorList>
    </citation>
    <scope>NUCLEOTIDE SEQUENCE [LARGE SCALE GENOMIC DNA]</scope>
    <source>
        <strain evidence="2 3">JCM 30026</strain>
    </source>
</reference>
<comment type="caution">
    <text evidence="2">The sequence shown here is derived from an EMBL/GenBank/DDBJ whole genome shotgun (WGS) entry which is preliminary data.</text>
</comment>
<gene>
    <name evidence="2" type="ORF">ICL07_18140</name>
</gene>
<feature type="domain" description="HTH-like" evidence="1">
    <location>
        <begin position="3"/>
        <end position="45"/>
    </location>
</feature>
<evidence type="ECO:0000313" key="2">
    <source>
        <dbReference type="EMBL" id="MBC9932312.1"/>
    </source>
</evidence>
<dbReference type="Proteomes" id="UP000659124">
    <property type="component" value="Unassembled WGS sequence"/>
</dbReference>
<dbReference type="Pfam" id="PF13276">
    <property type="entry name" value="HTH_21"/>
    <property type="match status" value="1"/>
</dbReference>
<evidence type="ECO:0000259" key="1">
    <source>
        <dbReference type="Pfam" id="PF13276"/>
    </source>
</evidence>
<name>A0ABR7TPB0_9BACT</name>
<accession>A0ABR7TPB0</accession>
<dbReference type="EMBL" id="JACVFC010000002">
    <property type="protein sequence ID" value="MBC9932312.1"/>
    <property type="molecule type" value="Genomic_DNA"/>
</dbReference>